<dbReference type="EMBL" id="MK834250">
    <property type="protein sequence ID" value="QDB63918.1"/>
    <property type="molecule type" value="Genomic_DNA"/>
</dbReference>
<dbReference type="GO" id="GO:0005634">
    <property type="term" value="C:nucleus"/>
    <property type="evidence" value="ECO:0007669"/>
    <property type="project" value="UniProtKB-SubCell"/>
</dbReference>
<gene>
    <name evidence="10" type="primary">RAP2-7</name>
</gene>
<dbReference type="Gene3D" id="3.30.730.10">
    <property type="entry name" value="AP2/ERF domain"/>
    <property type="match status" value="1"/>
</dbReference>
<organism evidence="10">
    <name type="scientific">Lupinus angustifolius</name>
    <name type="common">Narrow-leaved blue lupine</name>
    <dbReference type="NCBI Taxonomy" id="3871"/>
    <lineage>
        <taxon>Eukaryota</taxon>
        <taxon>Viridiplantae</taxon>
        <taxon>Streptophyta</taxon>
        <taxon>Embryophyta</taxon>
        <taxon>Tracheophyta</taxon>
        <taxon>Spermatophyta</taxon>
        <taxon>Magnoliopsida</taxon>
        <taxon>eudicotyledons</taxon>
        <taxon>Gunneridae</taxon>
        <taxon>Pentapetalae</taxon>
        <taxon>rosids</taxon>
        <taxon>fabids</taxon>
        <taxon>Fabales</taxon>
        <taxon>Fabaceae</taxon>
        <taxon>Papilionoideae</taxon>
        <taxon>50 kb inversion clade</taxon>
        <taxon>genistoids sensu lato</taxon>
        <taxon>core genistoids</taxon>
        <taxon>Genisteae</taxon>
        <taxon>Lupinus</taxon>
    </lineage>
</organism>
<dbReference type="GO" id="GO:0003700">
    <property type="term" value="F:DNA-binding transcription factor activity"/>
    <property type="evidence" value="ECO:0007669"/>
    <property type="project" value="InterPro"/>
</dbReference>
<keyword evidence="4" id="KW-0010">Activator</keyword>
<comment type="subcellular location">
    <subcellularLocation>
        <location evidence="1">Nucleus</location>
    </subcellularLocation>
</comment>
<dbReference type="FunFam" id="3.30.730.10:FF:000004">
    <property type="entry name" value="AP2-like ethylene-responsive transcription factor"/>
    <property type="match status" value="1"/>
</dbReference>
<keyword evidence="2" id="KW-0805">Transcription regulation</keyword>
<dbReference type="InterPro" id="IPR001471">
    <property type="entry name" value="AP2/ERF_dom"/>
</dbReference>
<dbReference type="SUPFAM" id="SSF54171">
    <property type="entry name" value="DNA-binding domain"/>
    <property type="match status" value="1"/>
</dbReference>
<dbReference type="GO" id="GO:0003677">
    <property type="term" value="F:DNA binding"/>
    <property type="evidence" value="ECO:0007669"/>
    <property type="project" value="UniProtKB-KW"/>
</dbReference>
<evidence type="ECO:0000256" key="7">
    <source>
        <dbReference type="ARBA" id="ARBA00037973"/>
    </source>
</evidence>
<evidence type="ECO:0000256" key="1">
    <source>
        <dbReference type="ARBA" id="ARBA00004123"/>
    </source>
</evidence>
<dbReference type="PANTHER" id="PTHR32467:SF108">
    <property type="entry name" value="AP2 DOMAIN TRANSCRIPTION FACTOR"/>
    <property type="match status" value="1"/>
</dbReference>
<evidence type="ECO:0000256" key="3">
    <source>
        <dbReference type="ARBA" id="ARBA00023125"/>
    </source>
</evidence>
<evidence type="ECO:0000256" key="5">
    <source>
        <dbReference type="ARBA" id="ARBA00023163"/>
    </source>
</evidence>
<dbReference type="InterPro" id="IPR036955">
    <property type="entry name" value="AP2/ERF_dom_sf"/>
</dbReference>
<feature type="region of interest" description="Disordered" evidence="8">
    <location>
        <begin position="129"/>
        <end position="149"/>
    </location>
</feature>
<dbReference type="AlphaFoldDB" id="A0A4Y5T760"/>
<dbReference type="CDD" id="cd00018">
    <property type="entry name" value="AP2"/>
    <property type="match status" value="1"/>
</dbReference>
<dbReference type="EMBL" id="MK834253">
    <property type="protein sequence ID" value="QDB63921.1"/>
    <property type="molecule type" value="Genomic_DNA"/>
</dbReference>
<dbReference type="InterPro" id="IPR016177">
    <property type="entry name" value="DNA-bd_dom_sf"/>
</dbReference>
<dbReference type="PANTHER" id="PTHR32467">
    <property type="entry name" value="AP2-LIKE ETHYLENE-RESPONSIVE TRANSCRIPTION FACTOR"/>
    <property type="match status" value="1"/>
</dbReference>
<dbReference type="PROSITE" id="PS51032">
    <property type="entry name" value="AP2_ERF"/>
    <property type="match status" value="1"/>
</dbReference>
<dbReference type="Pfam" id="PF00847">
    <property type="entry name" value="AP2"/>
    <property type="match status" value="1"/>
</dbReference>
<reference evidence="10" key="1">
    <citation type="journal article" date="2019" name="Genes (Basel)">
        <title>Development and Validation of a Gene-Targeted dCAPS Marker for Marker-Assisted Selection of Low-Alkaloid Content in Seeds of Narrow-Leafed Lupin (Lupinus angustifolius L.).</title>
        <authorList>
            <person name="Kroc M."/>
            <person name="Czepiel K."/>
            <person name="Wilczura P."/>
            <person name="Mokrzycka M."/>
            <person name="Swiecicki W."/>
        </authorList>
    </citation>
    <scope>NUCLEOTIDE SEQUENCE</scope>
</reference>
<sequence>MAMFDLNYDIIHIDSNSTCSKELVQLQSFPSKISHSGASKSSIVINPMEEDSSNNSSPFIFDIMKKRTDGNERNKGVENIAQEQERVTMTLFPVTADRGGRVSDMNKRKTEWLNLSFAEHNGQNELKTLHQKQPQIKKGRRGPRSRSSQFRGVTFYRRTGRWESHIWDCGKQVYLGGFDTAHAAARAYDKAAIKFRGVDADINFDLSDYDEDMKQMNNLSKEEFVLLLRRQMYGISRATSAYRRLLALHKFGQGDAKMGTFVGTRFCQKQPIKCDDRLVSTNLKPIYNGEIIANYSKGGTCHNLDLSLGISPSYSKQQRVNDSAGQLSFGYIAPEITQQRETKEKNGLGNVPLQRFSNLGTRQLCSNINIASGRLLSNAASSGYFLNNSNVSSAIHPITTHDSSAYNFCTGSATKSSFNSPS</sequence>
<accession>A0A4Y5T760</accession>
<dbReference type="EMBL" id="MK834256">
    <property type="protein sequence ID" value="QDB63924.1"/>
    <property type="molecule type" value="Genomic_DNA"/>
</dbReference>
<evidence type="ECO:0000259" key="9">
    <source>
        <dbReference type="PROSITE" id="PS51032"/>
    </source>
</evidence>
<protein>
    <submittedName>
        <fullName evidence="10">RAP2-7 transcription factor</fullName>
    </submittedName>
</protein>
<feature type="domain" description="AP2/ERF" evidence="9">
    <location>
        <begin position="149"/>
        <end position="205"/>
    </location>
</feature>
<proteinExistence type="inferred from homology"/>
<evidence type="ECO:0000313" key="10">
    <source>
        <dbReference type="EMBL" id="QDB63918.1"/>
    </source>
</evidence>
<feature type="compositionally biased region" description="Basic residues" evidence="8">
    <location>
        <begin position="135"/>
        <end position="144"/>
    </location>
</feature>
<dbReference type="SMART" id="SM00380">
    <property type="entry name" value="AP2"/>
    <property type="match status" value="1"/>
</dbReference>
<dbReference type="EMBL" id="MK834251">
    <property type="protein sequence ID" value="QDB63919.1"/>
    <property type="molecule type" value="Genomic_DNA"/>
</dbReference>
<evidence type="ECO:0000256" key="2">
    <source>
        <dbReference type="ARBA" id="ARBA00023015"/>
    </source>
</evidence>
<comment type="similarity">
    <text evidence="7">Belongs to the AP2/ERF transcription factor family. AP2 subfamily.</text>
</comment>
<evidence type="ECO:0000256" key="8">
    <source>
        <dbReference type="SAM" id="MobiDB-lite"/>
    </source>
</evidence>
<name>A0A4Y5T760_LUPAN</name>
<keyword evidence="3" id="KW-0238">DNA-binding</keyword>
<evidence type="ECO:0000256" key="6">
    <source>
        <dbReference type="ARBA" id="ARBA00023242"/>
    </source>
</evidence>
<evidence type="ECO:0000256" key="4">
    <source>
        <dbReference type="ARBA" id="ARBA00023159"/>
    </source>
</evidence>
<keyword evidence="6" id="KW-0539">Nucleus</keyword>
<keyword evidence="5" id="KW-0804">Transcription</keyword>
<dbReference type="SMR" id="A0A4Y5T760"/>